<name>A0ABY9Y330_9FLAO</name>
<dbReference type="InterPro" id="IPR036163">
    <property type="entry name" value="HMA_dom_sf"/>
</dbReference>
<dbReference type="SUPFAM" id="SSF55008">
    <property type="entry name" value="HMA, heavy metal-associated domain"/>
    <property type="match status" value="1"/>
</dbReference>
<dbReference type="EMBL" id="CP134537">
    <property type="protein sequence ID" value="WNH10625.1"/>
    <property type="molecule type" value="Genomic_DNA"/>
</dbReference>
<evidence type="ECO:0000259" key="1">
    <source>
        <dbReference type="Pfam" id="PF00403"/>
    </source>
</evidence>
<dbReference type="Proteomes" id="UP001302806">
    <property type="component" value="Chromosome"/>
</dbReference>
<gene>
    <name evidence="3" type="ORF">RHP49_17260</name>
    <name evidence="2" type="ORF">RHP51_08255</name>
</gene>
<dbReference type="Proteomes" id="UP001303407">
    <property type="component" value="Chromosome"/>
</dbReference>
<evidence type="ECO:0000313" key="4">
    <source>
        <dbReference type="Proteomes" id="UP001302806"/>
    </source>
</evidence>
<dbReference type="CDD" id="cd00371">
    <property type="entry name" value="HMA"/>
    <property type="match status" value="1"/>
</dbReference>
<feature type="domain" description="HMA" evidence="1">
    <location>
        <begin position="5"/>
        <end position="63"/>
    </location>
</feature>
<proteinExistence type="predicted"/>
<keyword evidence="5" id="KW-1185">Reference proteome</keyword>
<accession>A0ABY9Y330</accession>
<organism evidence="3 5">
    <name type="scientific">Thalassobellus suaedae</name>
    <dbReference type="NCBI Taxonomy" id="3074124"/>
    <lineage>
        <taxon>Bacteria</taxon>
        <taxon>Pseudomonadati</taxon>
        <taxon>Bacteroidota</taxon>
        <taxon>Flavobacteriia</taxon>
        <taxon>Flavobacteriales</taxon>
        <taxon>Flavobacteriaceae</taxon>
        <taxon>Thalassobellus</taxon>
    </lineage>
</organism>
<sequence length="79" mass="8926">MKTTLYMQNLKSGGGEATIINKLSALKGISNITIKFQYATVTFEHENKKDVERVKQMLSKIGYPSFGKKNAIHKKTKSY</sequence>
<dbReference type="InterPro" id="IPR006121">
    <property type="entry name" value="HMA_dom"/>
</dbReference>
<dbReference type="Pfam" id="PF00403">
    <property type="entry name" value="HMA"/>
    <property type="match status" value="1"/>
</dbReference>
<evidence type="ECO:0000313" key="5">
    <source>
        <dbReference type="Proteomes" id="UP001303407"/>
    </source>
</evidence>
<protein>
    <submittedName>
        <fullName evidence="3">Heavy metal-associated domain-containing protein</fullName>
    </submittedName>
</protein>
<evidence type="ECO:0000313" key="3">
    <source>
        <dbReference type="EMBL" id="WNH12624.1"/>
    </source>
</evidence>
<evidence type="ECO:0000313" key="2">
    <source>
        <dbReference type="EMBL" id="WNH10625.1"/>
    </source>
</evidence>
<dbReference type="EMBL" id="CP134536">
    <property type="protein sequence ID" value="WNH12624.1"/>
    <property type="molecule type" value="Genomic_DNA"/>
</dbReference>
<dbReference type="Gene3D" id="3.30.70.100">
    <property type="match status" value="1"/>
</dbReference>
<reference evidence="4 5" key="1">
    <citation type="submission" date="2023-09" db="EMBL/GenBank/DDBJ databases">
        <title>Thalassobella suaedae gen. nov., sp. nov., a marine bacterium of the family Flavobacteriaceae isolated from a halophyte Suaeda japonica.</title>
        <authorList>
            <person name="Lee S.Y."/>
            <person name="Hwang C.Y."/>
        </authorList>
    </citation>
    <scope>NUCLEOTIDE SEQUENCE [LARGE SCALE GENOMIC DNA]</scope>
    <source>
        <strain evidence="3 5">HL-DH10</strain>
        <strain evidence="2 4">HL-DH14</strain>
    </source>
</reference>
<dbReference type="RefSeq" id="WP_415862604.1">
    <property type="nucleotide sequence ID" value="NZ_CP134536.1"/>
</dbReference>